<protein>
    <submittedName>
        <fullName evidence="1">Uncharacterized protein</fullName>
    </submittedName>
</protein>
<reference evidence="1 2" key="1">
    <citation type="submission" date="2020-05" db="EMBL/GenBank/DDBJ databases">
        <title>Novel Mycoplasma species detected in Mirounga angustirostris (northern elephant seal) from the USA.</title>
        <authorList>
            <person name="Volokhov D.V."/>
        </authorList>
    </citation>
    <scope>NUCLEOTIDE SEQUENCE [LARGE SCALE GENOMIC DNA]</scope>
    <source>
        <strain evidence="1 2">Mirounga ES2806-GEN</strain>
    </source>
</reference>
<dbReference type="SUPFAM" id="SSF56672">
    <property type="entry name" value="DNA/RNA polymerases"/>
    <property type="match status" value="1"/>
</dbReference>
<dbReference type="RefSeq" id="WP_171111621.1">
    <property type="nucleotide sequence ID" value="NZ_CP053096.1"/>
</dbReference>
<dbReference type="Proteomes" id="UP000500686">
    <property type="component" value="Chromosome"/>
</dbReference>
<sequence>MSTNSNLEKVNNLPLDTWIYDIEIFKKFWCVVFINAKTRDVKVFKKGEYLKLREFVLNKLKGKFVGGYNNVNYDDFILRELIAGNSGYELNDWIINKRAKPWEFEKLKLAPKLPFFSFDLMQMLGTGRIGLKKYQGFLGLSIVESPVHFSYTSDLTQEQIDGVVNYCISDVKSTLYLFIKFIDQFVIKQQMIVDNRLESRMLSKTMAQITARIFEADKTLVPRYKSYDYKAPDNVRQLYQRALPQYLWLIKKLENMTFYTEFHEHYQRNQVDFNIEHKGLTYSFKSGGLHAAKNIIIDAPVNIVNKDIVNNYPHLIGLYNYGSRASKNMSKLIMKFIAERKEAKKAKEMIKSNYLKELVVRPFGAMEYKFNDLWDPRQRMAVCLTGELIMFFLSVKLSEHVEILQVNTDGVMYAYETEAQRLKAEKIASAWEKITLMTLETDCFDMLYQKDVNNYILVDSKNPDRNKTKGSMVKYWKQQYHNPEFNTVRGSANNNLTVLDKAVYHYFVNKIPPRQTIDAESDAVCFQFIFDIKGAYTHVITNNQIIDDHKVFRIFYTKHGNPVFKAFQKENGEWKKDKVALSSEHSTIYNHKVLGLDVKTLDLDLDYYEQLAWERIRMFENSPQTGEKMQVLYPGESYDCALCGTSLENELVVRTIYDDELEVCKVCYFSKK</sequence>
<organism evidence="1 2">
    <name type="scientific">Mycoplasma miroungigenitalium</name>
    <dbReference type="NCBI Taxonomy" id="754515"/>
    <lineage>
        <taxon>Bacteria</taxon>
        <taxon>Bacillati</taxon>
        <taxon>Mycoplasmatota</taxon>
        <taxon>Mollicutes</taxon>
        <taxon>Mycoplasmataceae</taxon>
        <taxon>Mycoplasma</taxon>
    </lineage>
</organism>
<accession>A0A6M4JG32</accession>
<dbReference type="KEGG" id="mmir:HLA87_02535"/>
<evidence type="ECO:0000313" key="1">
    <source>
        <dbReference type="EMBL" id="QJR43651.1"/>
    </source>
</evidence>
<dbReference type="EMBL" id="CP053096">
    <property type="protein sequence ID" value="QJR43651.1"/>
    <property type="molecule type" value="Genomic_DNA"/>
</dbReference>
<gene>
    <name evidence="1" type="ORF">HLA87_02535</name>
</gene>
<keyword evidence="2" id="KW-1185">Reference proteome</keyword>
<proteinExistence type="predicted"/>
<dbReference type="InterPro" id="IPR043502">
    <property type="entry name" value="DNA/RNA_pol_sf"/>
</dbReference>
<evidence type="ECO:0000313" key="2">
    <source>
        <dbReference type="Proteomes" id="UP000500686"/>
    </source>
</evidence>
<dbReference type="AlphaFoldDB" id="A0A6M4JG32"/>
<name>A0A6M4JG32_9MOLU</name>